<dbReference type="Gene3D" id="3.90.245.10">
    <property type="entry name" value="Ribonucleoside hydrolase-like"/>
    <property type="match status" value="1"/>
</dbReference>
<protein>
    <submittedName>
        <fullName evidence="4">Nucleoside hydrolase</fullName>
        <ecNumber evidence="4">3.2.2.-</ecNumber>
    </submittedName>
</protein>
<dbReference type="GO" id="GO:0016798">
    <property type="term" value="F:hydrolase activity, acting on glycosyl bonds"/>
    <property type="evidence" value="ECO:0007669"/>
    <property type="project" value="UniProtKB-KW"/>
</dbReference>
<evidence type="ECO:0000256" key="1">
    <source>
        <dbReference type="ARBA" id="ARBA00022801"/>
    </source>
</evidence>
<evidence type="ECO:0000256" key="2">
    <source>
        <dbReference type="ARBA" id="ARBA00023295"/>
    </source>
</evidence>
<dbReference type="EMBL" id="CP121671">
    <property type="protein sequence ID" value="WFT76427.1"/>
    <property type="molecule type" value="Genomic_DNA"/>
</dbReference>
<dbReference type="Pfam" id="PF01156">
    <property type="entry name" value="IU_nuc_hydro"/>
    <property type="match status" value="1"/>
</dbReference>
<dbReference type="SUPFAM" id="SSF53590">
    <property type="entry name" value="Nucleoside hydrolase"/>
    <property type="match status" value="1"/>
</dbReference>
<proteinExistence type="predicted"/>
<keyword evidence="2 4" id="KW-0326">Glycosidase</keyword>
<gene>
    <name evidence="4" type="ORF">P9989_08710</name>
</gene>
<dbReference type="Proteomes" id="UP001221597">
    <property type="component" value="Chromosome"/>
</dbReference>
<accession>A0ABY8J1P9</accession>
<feature type="domain" description="Inosine/uridine-preferring nucleoside hydrolase" evidence="3">
    <location>
        <begin position="4"/>
        <end position="306"/>
    </location>
</feature>
<dbReference type="EC" id="3.2.2.-" evidence="4"/>
<reference evidence="4 5" key="1">
    <citation type="submission" date="2023-04" db="EMBL/GenBank/DDBJ databases">
        <title>Genome sequence of Halobacillus naozhouensis KACC 21980.</title>
        <authorList>
            <person name="Kim S."/>
            <person name="Heo J."/>
            <person name="Kwon S.-W."/>
        </authorList>
    </citation>
    <scope>NUCLEOTIDE SEQUENCE [LARGE SCALE GENOMIC DNA]</scope>
    <source>
        <strain evidence="4 5">KCTC 13234</strain>
    </source>
</reference>
<evidence type="ECO:0000313" key="5">
    <source>
        <dbReference type="Proteomes" id="UP001221597"/>
    </source>
</evidence>
<dbReference type="RefSeq" id="WP_283078381.1">
    <property type="nucleotide sequence ID" value="NZ_CP121671.1"/>
</dbReference>
<evidence type="ECO:0000259" key="3">
    <source>
        <dbReference type="Pfam" id="PF01156"/>
    </source>
</evidence>
<dbReference type="InterPro" id="IPR001910">
    <property type="entry name" value="Inosine/uridine_hydrolase_dom"/>
</dbReference>
<name>A0ABY8J1P9_9BACI</name>
<dbReference type="InterPro" id="IPR023186">
    <property type="entry name" value="IUNH"/>
</dbReference>
<dbReference type="PANTHER" id="PTHR12304:SF4">
    <property type="entry name" value="URIDINE NUCLEOSIDASE"/>
    <property type="match status" value="1"/>
</dbReference>
<sequence length="330" mass="36945">MKKVILFADTGIDDAMALIYALRNPDIDLLAVVSGYGNVEREKTYRNVEYLLDLAGRSDIPVISGATRPLNGEDPVFFPDIHGEEGLGPIQPPIPEERYANRSNFSKLFRIIKEDDPNEITIVNVGRCTSLAIAWYLNPEVMADVKQTYVMGGAFLVPGNATAVAEANFYGDAIAANYVCQHVPDLTVIPLNATREALLTPEDVDLIDARTDSPLLDIVEPILDFYYEVYQELEPGIEGTPQHDLAALVATLEIPRMFTYEKREVRVQHEESYANGLSIANFRPGSTDCSGDNCVRIAVDLNRALFANHVIEVLTNQRRRRNHRQRRQKK</sequence>
<evidence type="ECO:0000313" key="4">
    <source>
        <dbReference type="EMBL" id="WFT76427.1"/>
    </source>
</evidence>
<keyword evidence="5" id="KW-1185">Reference proteome</keyword>
<organism evidence="4 5">
    <name type="scientific">Halobacillus naozhouensis</name>
    <dbReference type="NCBI Taxonomy" id="554880"/>
    <lineage>
        <taxon>Bacteria</taxon>
        <taxon>Bacillati</taxon>
        <taxon>Bacillota</taxon>
        <taxon>Bacilli</taxon>
        <taxon>Bacillales</taxon>
        <taxon>Bacillaceae</taxon>
        <taxon>Halobacillus</taxon>
    </lineage>
</organism>
<keyword evidence="1 4" id="KW-0378">Hydrolase</keyword>
<dbReference type="CDD" id="cd00455">
    <property type="entry name" value="nuc_hydro"/>
    <property type="match status" value="1"/>
</dbReference>
<dbReference type="InterPro" id="IPR036452">
    <property type="entry name" value="Ribo_hydro-like"/>
</dbReference>
<dbReference type="PANTHER" id="PTHR12304">
    <property type="entry name" value="INOSINE-URIDINE PREFERRING NUCLEOSIDE HYDROLASE"/>
    <property type="match status" value="1"/>
</dbReference>